<dbReference type="SUPFAM" id="SSF52096">
    <property type="entry name" value="ClpP/crotonase"/>
    <property type="match status" value="1"/>
</dbReference>
<dbReference type="NCBIfam" id="NF004681">
    <property type="entry name" value="PRK06023.1"/>
    <property type="match status" value="1"/>
</dbReference>
<dbReference type="CDD" id="cd06558">
    <property type="entry name" value="crotonase-like"/>
    <property type="match status" value="1"/>
</dbReference>
<organism evidence="4 5">
    <name type="scientific">Hyphomicrobium facile</name>
    <dbReference type="NCBI Taxonomy" id="51670"/>
    <lineage>
        <taxon>Bacteria</taxon>
        <taxon>Pseudomonadati</taxon>
        <taxon>Pseudomonadota</taxon>
        <taxon>Alphaproteobacteria</taxon>
        <taxon>Hyphomicrobiales</taxon>
        <taxon>Hyphomicrobiaceae</taxon>
        <taxon>Hyphomicrobium</taxon>
    </lineage>
</organism>
<dbReference type="RefSeq" id="WP_092867653.1">
    <property type="nucleotide sequence ID" value="NZ_FPCH01000002.1"/>
</dbReference>
<dbReference type="Gene3D" id="3.90.226.10">
    <property type="entry name" value="2-enoyl-CoA Hydratase, Chain A, domain 1"/>
    <property type="match status" value="1"/>
</dbReference>
<evidence type="ECO:0000256" key="3">
    <source>
        <dbReference type="ARBA" id="ARBA00023235"/>
    </source>
</evidence>
<keyword evidence="2" id="KW-0576">Peroxisome</keyword>
<dbReference type="STRING" id="51670.SAMN04488557_2127"/>
<keyword evidence="3" id="KW-0413">Isomerase</keyword>
<evidence type="ECO:0000256" key="2">
    <source>
        <dbReference type="ARBA" id="ARBA00023140"/>
    </source>
</evidence>
<accession>A0A1I7NGP3</accession>
<dbReference type="Proteomes" id="UP000199423">
    <property type="component" value="Unassembled WGS sequence"/>
</dbReference>
<dbReference type="GO" id="GO:0004165">
    <property type="term" value="F:delta(3)-delta(2)-enoyl-CoA isomerase activity"/>
    <property type="evidence" value="ECO:0007669"/>
    <property type="project" value="UniProtKB-ARBA"/>
</dbReference>
<dbReference type="PANTHER" id="PTHR43684">
    <property type="match status" value="1"/>
</dbReference>
<keyword evidence="5" id="KW-1185">Reference proteome</keyword>
<dbReference type="InterPro" id="IPR001753">
    <property type="entry name" value="Enoyl-CoA_hydra/iso"/>
</dbReference>
<name>A0A1I7NGP3_9HYPH</name>
<dbReference type="Pfam" id="PF00378">
    <property type="entry name" value="ECH_1"/>
    <property type="match status" value="1"/>
</dbReference>
<dbReference type="PANTHER" id="PTHR43684:SF1">
    <property type="entry name" value="ENOYL-COA DELTA ISOMERASE 2"/>
    <property type="match status" value="1"/>
</dbReference>
<sequence>MTSEIAIWRDGGVQVLRIARPEKKNALTGAMYRALCDALEAADADGSIAAHIVTGSDGVFTAGNDIADFLATSRGTGDLGKDVVRFIKLLPVIKKPLIAAVGGNAIGIGTTMLFHCDLVYAAPDAMFATPFLDLGVTPEAASSLLMTQRMGYARAFAMLALGDPMSADDAVAAGFVNAIVPAADLEQAALDAARRLAKKPPEALALARRLMRGDPAEVLKRTDEEVAVFRERLRSPEAIEAFTAFFEKRTPNFNKSV</sequence>
<proteinExistence type="predicted"/>
<protein>
    <submittedName>
        <fullName evidence="4">Enoyl-CoA hydratase/carnithine racemase</fullName>
    </submittedName>
</protein>
<evidence type="ECO:0000256" key="1">
    <source>
        <dbReference type="ARBA" id="ARBA00004275"/>
    </source>
</evidence>
<reference evidence="5" key="1">
    <citation type="submission" date="2016-10" db="EMBL/GenBank/DDBJ databases">
        <authorList>
            <person name="Varghese N."/>
            <person name="Submissions S."/>
        </authorList>
    </citation>
    <scope>NUCLEOTIDE SEQUENCE [LARGE SCALE GENOMIC DNA]</scope>
    <source>
        <strain evidence="5">DSM 1565</strain>
    </source>
</reference>
<dbReference type="InterPro" id="IPR051053">
    <property type="entry name" value="ECH/Chromodomain_protein"/>
</dbReference>
<evidence type="ECO:0000313" key="5">
    <source>
        <dbReference type="Proteomes" id="UP000199423"/>
    </source>
</evidence>
<gene>
    <name evidence="4" type="ORF">SAMN04488557_2127</name>
</gene>
<comment type="subcellular location">
    <subcellularLocation>
        <location evidence="1">Peroxisome</location>
    </subcellularLocation>
</comment>
<dbReference type="EMBL" id="FPCH01000002">
    <property type="protein sequence ID" value="SFV33832.1"/>
    <property type="molecule type" value="Genomic_DNA"/>
</dbReference>
<dbReference type="OrthoDB" id="9795727at2"/>
<evidence type="ECO:0000313" key="4">
    <source>
        <dbReference type="EMBL" id="SFV33832.1"/>
    </source>
</evidence>
<dbReference type="AlphaFoldDB" id="A0A1I7NGP3"/>
<dbReference type="InterPro" id="IPR029045">
    <property type="entry name" value="ClpP/crotonase-like_dom_sf"/>
</dbReference>